<protein>
    <submittedName>
        <fullName evidence="1">Uncharacterized protein</fullName>
    </submittedName>
</protein>
<reference evidence="1 2" key="1">
    <citation type="journal article" date="2016" name="Front. Microbiol.">
        <title>Comparative Genomics Analysis of Streptomyces Species Reveals Their Adaptation to the Marine Environment and Their Diversity at the Genomic Level.</title>
        <authorList>
            <person name="Tian X."/>
            <person name="Zhang Z."/>
            <person name="Yang T."/>
            <person name="Chen M."/>
            <person name="Li J."/>
            <person name="Chen F."/>
            <person name="Yang J."/>
            <person name="Li W."/>
            <person name="Zhang B."/>
            <person name="Zhang Z."/>
            <person name="Wu J."/>
            <person name="Zhang C."/>
            <person name="Long L."/>
            <person name="Xiao J."/>
        </authorList>
    </citation>
    <scope>NUCLEOTIDE SEQUENCE [LARGE SCALE GENOMIC DNA]</scope>
    <source>
        <strain evidence="1 2">SCSIO 10390</strain>
    </source>
</reference>
<keyword evidence="2" id="KW-1185">Reference proteome</keyword>
<dbReference type="Proteomes" id="UP000176087">
    <property type="component" value="Unassembled WGS sequence"/>
</dbReference>
<dbReference type="AlphaFoldDB" id="A0A1E7JIT3"/>
<dbReference type="EMBL" id="LJGT01000041">
    <property type="protein sequence ID" value="OEU86385.1"/>
    <property type="molecule type" value="Genomic_DNA"/>
</dbReference>
<dbReference type="OrthoDB" id="4207901at2"/>
<gene>
    <name evidence="1" type="ORF">AN215_25930</name>
</gene>
<accession>A0A1E7JIT3</accession>
<proteinExistence type="predicted"/>
<name>A0A1E7JIT3_9ACTN</name>
<comment type="caution">
    <text evidence="1">The sequence shown here is derived from an EMBL/GenBank/DDBJ whole genome shotgun (WGS) entry which is preliminary data.</text>
</comment>
<organism evidence="1 2">
    <name type="scientific">Streptomyces abyssalis</name>
    <dbReference type="NCBI Taxonomy" id="933944"/>
    <lineage>
        <taxon>Bacteria</taxon>
        <taxon>Bacillati</taxon>
        <taxon>Actinomycetota</taxon>
        <taxon>Actinomycetes</taxon>
        <taxon>Kitasatosporales</taxon>
        <taxon>Streptomycetaceae</taxon>
        <taxon>Streptomyces</taxon>
    </lineage>
</organism>
<sequence length="107" mass="11860">MHVNSEACEKTPGAIRKALERRPDWLMGFTQDFMCAAGEFDQAAMDAAVDKWFPAACACATPGYVDEIEDIARRMNEGDTEGLVFWDSDGNAWDADNNPLPRRRSGS</sequence>
<evidence type="ECO:0000313" key="1">
    <source>
        <dbReference type="EMBL" id="OEU86385.1"/>
    </source>
</evidence>
<evidence type="ECO:0000313" key="2">
    <source>
        <dbReference type="Proteomes" id="UP000176087"/>
    </source>
</evidence>